<dbReference type="EMBL" id="SRHU01000018">
    <property type="protein sequence ID" value="TFZ41915.1"/>
    <property type="molecule type" value="Genomic_DNA"/>
</dbReference>
<sequence length="244" mass="28212">MTLNFNKKVYGVYFNGHHSTDFGLDALDDKKVGFPSKRKFQVQPLFSNEVLDFSNVSGDQLFDERTFEMSFYLIDNRLKTKEGMYRVWTKVVNWLMSAPTKQPLYDDVMHNYYYLGEVVDEPSLEEFISSGILTIAWQCYPFRISALAEGNDIWDTFDFEFDIAQHTKFEIKGANEIVLYNLGTQSARPELKTSSNMTIIKDGRQFEIGLGITKSHQFQLVPGINKMTVKGNGTLEILWYKELI</sequence>
<evidence type="ECO:0000313" key="2">
    <source>
        <dbReference type="EMBL" id="TFZ41915.1"/>
    </source>
</evidence>
<reference evidence="2 4" key="1">
    <citation type="submission" date="2019-03" db="EMBL/GenBank/DDBJ databases">
        <title>Vagococcus sp. was isolated fron gut of Carduelis flavirostris.</title>
        <authorList>
            <person name="Ge Y."/>
        </authorList>
    </citation>
    <scope>NUCLEOTIDE SEQUENCE [LARGE SCALE GENOMIC DNA]</scope>
    <source>
        <strain evidence="2 4">CF-210</strain>
    </source>
</reference>
<dbReference type="Gene3D" id="2.40.30.200">
    <property type="match status" value="1"/>
</dbReference>
<evidence type="ECO:0000313" key="4">
    <source>
        <dbReference type="Proteomes" id="UP000297725"/>
    </source>
</evidence>
<protein>
    <submittedName>
        <fullName evidence="2">Phage tail protein</fullName>
    </submittedName>
</protein>
<dbReference type="EMBL" id="CP038865">
    <property type="protein sequence ID" value="QCA28260.1"/>
    <property type="molecule type" value="Genomic_DNA"/>
</dbReference>
<dbReference type="RefSeq" id="WP_135254303.1">
    <property type="nucleotide sequence ID" value="NZ_CP038865.1"/>
</dbReference>
<keyword evidence="3" id="KW-1185">Reference proteome</keyword>
<name>A0AAJ5EEU4_9ENTE</name>
<dbReference type="Proteomes" id="UP000296883">
    <property type="component" value="Chromosome"/>
</dbReference>
<dbReference type="Proteomes" id="UP000297725">
    <property type="component" value="Unassembled WGS sequence"/>
</dbReference>
<reference evidence="1 3" key="2">
    <citation type="journal article" date="2020" name="Int. J. Syst. Evol. Microbiol.">
        <title>Vagococcus xieshaowenii sp. nov., isolated from snow finch (Montifringilla taczanowskii) cloacal content.</title>
        <authorList>
            <person name="Ge Y."/>
            <person name="Yang J."/>
            <person name="Lai X.H."/>
            <person name="Zhang G."/>
            <person name="Jin D."/>
            <person name="Lu S."/>
            <person name="Wang B."/>
            <person name="Huang Y."/>
            <person name="Huang Y."/>
            <person name="Ren Z."/>
            <person name="Zhang X."/>
            <person name="Xu J."/>
        </authorList>
    </citation>
    <scope>NUCLEOTIDE SEQUENCE [LARGE SCALE GENOMIC DNA]</scope>
    <source>
        <strain evidence="1">Personal::cf-49</strain>
        <strain evidence="3">personal::cf-49</strain>
    </source>
</reference>
<dbReference type="AlphaFoldDB" id="A0AAJ5EEU4"/>
<organism evidence="2 4">
    <name type="scientific">Vagococcus xieshaowenii</name>
    <dbReference type="NCBI Taxonomy" id="2562451"/>
    <lineage>
        <taxon>Bacteria</taxon>
        <taxon>Bacillati</taxon>
        <taxon>Bacillota</taxon>
        <taxon>Bacilli</taxon>
        <taxon>Lactobacillales</taxon>
        <taxon>Enterococcaceae</taxon>
        <taxon>Vagococcus</taxon>
    </lineage>
</organism>
<accession>A0AAJ5EEU4</accession>
<evidence type="ECO:0000313" key="1">
    <source>
        <dbReference type="EMBL" id="QCA28260.1"/>
    </source>
</evidence>
<evidence type="ECO:0000313" key="3">
    <source>
        <dbReference type="Proteomes" id="UP000296883"/>
    </source>
</evidence>
<gene>
    <name evidence="2" type="ORF">E4031_04800</name>
    <name evidence="1" type="ORF">E4Z98_02620</name>
</gene>
<proteinExistence type="predicted"/>